<proteinExistence type="predicted"/>
<accession>A0A2T3J226</accession>
<evidence type="ECO:0000256" key="3">
    <source>
        <dbReference type="SAM" id="SignalP"/>
    </source>
</evidence>
<evidence type="ECO:0000313" key="5">
    <source>
        <dbReference type="Proteomes" id="UP000241222"/>
    </source>
</evidence>
<evidence type="ECO:0008006" key="6">
    <source>
        <dbReference type="Google" id="ProtNLM"/>
    </source>
</evidence>
<gene>
    <name evidence="4" type="ORF">C9I99_08745</name>
</gene>
<dbReference type="RefSeq" id="WP_107348461.1">
    <property type="nucleotide sequence ID" value="NZ_PYMH01000002.1"/>
</dbReference>
<evidence type="ECO:0000313" key="4">
    <source>
        <dbReference type="EMBL" id="PSU35141.1"/>
    </source>
</evidence>
<reference evidence="4 5" key="1">
    <citation type="submission" date="2018-03" db="EMBL/GenBank/DDBJ databases">
        <title>Whole genome sequencing of Histamine producing bacteria.</title>
        <authorList>
            <person name="Butler K."/>
        </authorList>
    </citation>
    <scope>NUCLEOTIDE SEQUENCE [LARGE SCALE GENOMIC DNA]</scope>
    <source>
        <strain evidence="4 5">JCM 13586</strain>
    </source>
</reference>
<dbReference type="OrthoDB" id="5901624at2"/>
<feature type="signal peptide" evidence="3">
    <location>
        <begin position="1"/>
        <end position="23"/>
    </location>
</feature>
<keyword evidence="3" id="KW-0732">Signal</keyword>
<evidence type="ECO:0000256" key="1">
    <source>
        <dbReference type="SAM" id="Coils"/>
    </source>
</evidence>
<keyword evidence="5" id="KW-1185">Reference proteome</keyword>
<feature type="coiled-coil region" evidence="1">
    <location>
        <begin position="313"/>
        <end position="363"/>
    </location>
</feature>
<organism evidence="4 5">
    <name type="scientific">Photobacterium lutimaris</name>
    <dbReference type="NCBI Taxonomy" id="388278"/>
    <lineage>
        <taxon>Bacteria</taxon>
        <taxon>Pseudomonadati</taxon>
        <taxon>Pseudomonadota</taxon>
        <taxon>Gammaproteobacteria</taxon>
        <taxon>Vibrionales</taxon>
        <taxon>Vibrionaceae</taxon>
        <taxon>Photobacterium</taxon>
    </lineage>
</organism>
<feature type="compositionally biased region" description="Low complexity" evidence="2">
    <location>
        <begin position="402"/>
        <end position="416"/>
    </location>
</feature>
<feature type="chain" id="PRO_5015623111" description="ATPase" evidence="3">
    <location>
        <begin position="24"/>
        <end position="425"/>
    </location>
</feature>
<evidence type="ECO:0000256" key="2">
    <source>
        <dbReference type="SAM" id="MobiDB-lite"/>
    </source>
</evidence>
<dbReference type="AlphaFoldDB" id="A0A2T3J226"/>
<comment type="caution">
    <text evidence="4">The sequence shown here is derived from an EMBL/GenBank/DDBJ whole genome shotgun (WGS) entry which is preliminary data.</text>
</comment>
<protein>
    <recommendedName>
        <fullName evidence="6">ATPase</fullName>
    </recommendedName>
</protein>
<dbReference type="EMBL" id="PYMH01000002">
    <property type="protein sequence ID" value="PSU35141.1"/>
    <property type="molecule type" value="Genomic_DNA"/>
</dbReference>
<sequence>MKYVGKVASMALLAALLAGCASTPDNDNGLSTEVNVESVLQSADKIHRHWRNTLVDAEGLMLYAPERYTTMMESWQRADNLFKDIQSSPDLANQSYSLFSSVTYLDRFYNDIEAVKSNYTELVDLKKIADRVLEPAMTQLAYLNSIDANAHYRSEFVRLNRFYSNLFSFVARGNLNRAREEQTEFLSRAHSLEVRVIKRIYIAPQEEALRQLRREDVRYYAPLSYSTVEDEIKAGKDLIDNQPRAFDAINQVVSSIEFELAHAAHIAEEVKYLRDRNRDEYENYILAIEGKMLGISKALNDSDLRDQPLAEQAKRLSSDAADTRQQYELVKRKAKPNQQQLQLETLKGLIEKQNQQIAKLQAQLSAIPPVPAVPLQDQQATGLLNTGELEARPAHMNAVKQAGEAESNSSAVAVAANEEDEGKEI</sequence>
<name>A0A2T3J226_9GAMM</name>
<dbReference type="Proteomes" id="UP000241222">
    <property type="component" value="Unassembled WGS sequence"/>
</dbReference>
<dbReference type="PROSITE" id="PS51257">
    <property type="entry name" value="PROKAR_LIPOPROTEIN"/>
    <property type="match status" value="1"/>
</dbReference>
<keyword evidence="1" id="KW-0175">Coiled coil</keyword>
<feature type="region of interest" description="Disordered" evidence="2">
    <location>
        <begin position="399"/>
        <end position="425"/>
    </location>
</feature>